<keyword evidence="1" id="KW-0813">Transport</keyword>
<evidence type="ECO:0000256" key="3">
    <source>
        <dbReference type="ARBA" id="ARBA00022840"/>
    </source>
</evidence>
<dbReference type="PANTHER" id="PTHR42788">
    <property type="entry name" value="TAURINE IMPORT ATP-BINDING PROTEIN-RELATED"/>
    <property type="match status" value="1"/>
</dbReference>
<name>A0A413RPK0_9CELL</name>
<dbReference type="OrthoDB" id="8773773at2"/>
<dbReference type="Pfam" id="PF00005">
    <property type="entry name" value="ABC_tran"/>
    <property type="match status" value="1"/>
</dbReference>
<protein>
    <submittedName>
        <fullName evidence="5">ABC transporter ATP-binding protein</fullName>
    </submittedName>
</protein>
<feature type="domain" description="ABC transporter" evidence="4">
    <location>
        <begin position="14"/>
        <end position="255"/>
    </location>
</feature>
<dbReference type="InterPro" id="IPR003439">
    <property type="entry name" value="ABC_transporter-like_ATP-bd"/>
</dbReference>
<dbReference type="InterPro" id="IPR050166">
    <property type="entry name" value="ABC_transporter_ATP-bind"/>
</dbReference>
<dbReference type="EMBL" id="QWKP01000133">
    <property type="protein sequence ID" value="RHA43887.1"/>
    <property type="molecule type" value="Genomic_DNA"/>
</dbReference>
<dbReference type="InterPro" id="IPR003593">
    <property type="entry name" value="AAA+_ATPase"/>
</dbReference>
<dbReference type="InterPro" id="IPR017871">
    <property type="entry name" value="ABC_transporter-like_CS"/>
</dbReference>
<evidence type="ECO:0000259" key="4">
    <source>
        <dbReference type="PROSITE" id="PS50893"/>
    </source>
</evidence>
<dbReference type="PROSITE" id="PS00211">
    <property type="entry name" value="ABC_TRANSPORTER_1"/>
    <property type="match status" value="1"/>
</dbReference>
<accession>A0A413RPK0</accession>
<comment type="caution">
    <text evidence="5">The sequence shown here is derived from an EMBL/GenBank/DDBJ whole genome shotgun (WGS) entry which is preliminary data.</text>
</comment>
<dbReference type="PROSITE" id="PS50893">
    <property type="entry name" value="ABC_TRANSPORTER_2"/>
    <property type="match status" value="1"/>
</dbReference>
<evidence type="ECO:0000256" key="1">
    <source>
        <dbReference type="ARBA" id="ARBA00022448"/>
    </source>
</evidence>
<dbReference type="PANTHER" id="PTHR42788:SF13">
    <property type="entry name" value="ALIPHATIC SULFONATES IMPORT ATP-BINDING PROTEIN SSUB"/>
    <property type="match status" value="1"/>
</dbReference>
<reference evidence="5 6" key="1">
    <citation type="submission" date="2018-08" db="EMBL/GenBank/DDBJ databases">
        <title>Cellulomonas rhizosphaerae sp. nov., a novel actinomycete isolated from soil.</title>
        <authorList>
            <person name="Tian Y."/>
        </authorList>
    </citation>
    <scope>NUCLEOTIDE SEQUENCE [LARGE SCALE GENOMIC DNA]</scope>
    <source>
        <strain evidence="5 6">NEAU-TCZ24</strain>
    </source>
</reference>
<sequence length="273" mass="28918">MTAHAGAASHGARVRLDDVRQVFGTGASARPALDLLDVDLAPGELVALVGPSGCGKSTALNLVAGFLSPTAGKVSVDAVPVTSPGVDRGVVFQQPRLFPWLSVRRNVELGPQWAGESKAARREAADEVLALVGLSEVADRAPYELSGGMQQRAAIARALAGRPRVLLMDEPFAALDALTRERLQEELLRVWRATGTTVLFVTHSVDEAAYLGTRALAFSASPGRVVLDLRLRSLEEVAAEELGPDGHVLRARADARSDAHRDSLREAVREAAA</sequence>
<dbReference type="SUPFAM" id="SSF52540">
    <property type="entry name" value="P-loop containing nucleoside triphosphate hydrolases"/>
    <property type="match status" value="1"/>
</dbReference>
<proteinExistence type="predicted"/>
<dbReference type="GO" id="GO:0016887">
    <property type="term" value="F:ATP hydrolysis activity"/>
    <property type="evidence" value="ECO:0007669"/>
    <property type="project" value="InterPro"/>
</dbReference>
<evidence type="ECO:0000313" key="5">
    <source>
        <dbReference type="EMBL" id="RHA43887.1"/>
    </source>
</evidence>
<dbReference type="Gene3D" id="3.40.50.300">
    <property type="entry name" value="P-loop containing nucleotide triphosphate hydrolases"/>
    <property type="match status" value="1"/>
</dbReference>
<dbReference type="SMART" id="SM00382">
    <property type="entry name" value="AAA"/>
    <property type="match status" value="1"/>
</dbReference>
<dbReference type="Proteomes" id="UP000283374">
    <property type="component" value="Unassembled WGS sequence"/>
</dbReference>
<evidence type="ECO:0000256" key="2">
    <source>
        <dbReference type="ARBA" id="ARBA00022741"/>
    </source>
</evidence>
<dbReference type="GO" id="GO:0005524">
    <property type="term" value="F:ATP binding"/>
    <property type="evidence" value="ECO:0007669"/>
    <property type="project" value="UniProtKB-KW"/>
</dbReference>
<keyword evidence="3 5" id="KW-0067">ATP-binding</keyword>
<organism evidence="5 6">
    <name type="scientific">Cellulomonas rhizosphaerae</name>
    <dbReference type="NCBI Taxonomy" id="2293719"/>
    <lineage>
        <taxon>Bacteria</taxon>
        <taxon>Bacillati</taxon>
        <taxon>Actinomycetota</taxon>
        <taxon>Actinomycetes</taxon>
        <taxon>Micrococcales</taxon>
        <taxon>Cellulomonadaceae</taxon>
        <taxon>Cellulomonas</taxon>
    </lineage>
</organism>
<keyword evidence="2" id="KW-0547">Nucleotide-binding</keyword>
<gene>
    <name evidence="5" type="ORF">D1825_04035</name>
</gene>
<dbReference type="AlphaFoldDB" id="A0A413RPK0"/>
<evidence type="ECO:0000313" key="6">
    <source>
        <dbReference type="Proteomes" id="UP000283374"/>
    </source>
</evidence>
<dbReference type="CDD" id="cd03293">
    <property type="entry name" value="ABC_NrtD_SsuB_transporters"/>
    <property type="match status" value="1"/>
</dbReference>
<dbReference type="InterPro" id="IPR027417">
    <property type="entry name" value="P-loop_NTPase"/>
</dbReference>
<keyword evidence="6" id="KW-1185">Reference proteome</keyword>